<dbReference type="CDD" id="cd01347">
    <property type="entry name" value="ligand_gated_channel"/>
    <property type="match status" value="1"/>
</dbReference>
<dbReference type="InterPro" id="IPR000531">
    <property type="entry name" value="Beta-barrel_TonB"/>
</dbReference>
<evidence type="ECO:0000259" key="10">
    <source>
        <dbReference type="Pfam" id="PF00593"/>
    </source>
</evidence>
<comment type="subcellular location">
    <subcellularLocation>
        <location evidence="1 8">Cell outer membrane</location>
        <topology evidence="1 8">Multi-pass membrane protein</topology>
    </subcellularLocation>
</comment>
<feature type="domain" description="TonB-dependent receptor plug" evidence="11">
    <location>
        <begin position="94"/>
        <end position="197"/>
    </location>
</feature>
<dbReference type="InterPro" id="IPR008969">
    <property type="entry name" value="CarboxyPept-like_regulatory"/>
</dbReference>
<evidence type="ECO:0000256" key="8">
    <source>
        <dbReference type="PROSITE-ProRule" id="PRU01360"/>
    </source>
</evidence>
<keyword evidence="6 8" id="KW-0472">Membrane</keyword>
<evidence type="ECO:0000256" key="9">
    <source>
        <dbReference type="RuleBase" id="RU003357"/>
    </source>
</evidence>
<dbReference type="InterPro" id="IPR012910">
    <property type="entry name" value="Plug_dom"/>
</dbReference>
<keyword evidence="13" id="KW-1185">Reference proteome</keyword>
<dbReference type="InterPro" id="IPR039426">
    <property type="entry name" value="TonB-dep_rcpt-like"/>
</dbReference>
<evidence type="ECO:0000256" key="6">
    <source>
        <dbReference type="ARBA" id="ARBA00023136"/>
    </source>
</evidence>
<dbReference type="Gene3D" id="2.170.130.10">
    <property type="entry name" value="TonB-dependent receptor, plug domain"/>
    <property type="match status" value="1"/>
</dbReference>
<organism evidence="12 13">
    <name type="scientific">Sphingobacterium corticis</name>
    <dbReference type="NCBI Taxonomy" id="1812823"/>
    <lineage>
        <taxon>Bacteria</taxon>
        <taxon>Pseudomonadati</taxon>
        <taxon>Bacteroidota</taxon>
        <taxon>Sphingobacteriia</taxon>
        <taxon>Sphingobacteriales</taxon>
        <taxon>Sphingobacteriaceae</taxon>
        <taxon>Sphingobacterium</taxon>
    </lineage>
</organism>
<dbReference type="InterPro" id="IPR036942">
    <property type="entry name" value="Beta-barrel_TonB_sf"/>
</dbReference>
<keyword evidence="4 8" id="KW-0812">Transmembrane</keyword>
<keyword evidence="7 8" id="KW-0998">Cell outer membrane</keyword>
<proteinExistence type="inferred from homology"/>
<dbReference type="InterPro" id="IPR037066">
    <property type="entry name" value="Plug_dom_sf"/>
</dbReference>
<evidence type="ECO:0000256" key="3">
    <source>
        <dbReference type="ARBA" id="ARBA00022452"/>
    </source>
</evidence>
<evidence type="ECO:0000256" key="2">
    <source>
        <dbReference type="ARBA" id="ARBA00022448"/>
    </source>
</evidence>
<accession>A0ABW5NKC9</accession>
<dbReference type="SUPFAM" id="SSF49464">
    <property type="entry name" value="Carboxypeptidase regulatory domain-like"/>
    <property type="match status" value="1"/>
</dbReference>
<sequence length="750" mass="82287">MTIQVKDVKSLPIADVQVWLDARPQGRTDAEGLLYLSKPTKSQFQIRLSRSGYNDQVRSVRVDTLADDIRFVLQEGQRMEEVVVTAGRKPESIANVPSSISVLTQKDIETQSQISTNMASVLGNTIPGLGVSTAKGSNAGQTLRGRSVLILIDGIPQSTPLMNGARDIRSIDPAVLERVEVIKGATSIYGNGSAGGIINYITKKNDPQAPRIGGTTTLRGTLAPWNADETSGYRIAQSLYGRSNKWSYAASAVLDYTGLQRDGDGVPLGQTDGLSNNRQRNGFLKLGYDISEESEVSLVYNFFNSLQDARYISQVGAYGLVPTIGILGVDPGAQTGTRFNHNAMLTYSNRNLFAQSSLNASIFLNSFRSMNRYVVQTPSWFGPGQTQINSNKKGFRLDLNTPFAIGNMPSEVTYGFDVLNDVTYQDLTDGRVFVPRMNMMNYAPFAQLTVNLIEQLTFKGGVRYENASVKINDFNTLASGPDGEGSVAVDGGTIPYRGTTFNAGLRYSKYDLFNPFISFSQGFTINELGRIVRNATESDLTRVQTDPIVTNNYEVGFSSHWRMFNLSAAYFISTSKLGVSVVANEAGFFVPQRAPERIQGVELALDARINSQWTIGGTYSFVEGKVEAEDGTETYLNGSRIMPPKATGYLNFDPTSTLSFQLSWVHTGTRDHFEPNSSGVYRANEGPVKSVDLLNLQGSYRMSKNWMVGLAVSNLLNKTYFPVYSQYGANAANYVRGEGFLASLNLQYRF</sequence>
<dbReference type="SUPFAM" id="SSF56935">
    <property type="entry name" value="Porins"/>
    <property type="match status" value="1"/>
</dbReference>
<keyword evidence="2 8" id="KW-0813">Transport</keyword>
<feature type="domain" description="TonB-dependent receptor-like beta-barrel" evidence="10">
    <location>
        <begin position="298"/>
        <end position="715"/>
    </location>
</feature>
<evidence type="ECO:0000259" key="11">
    <source>
        <dbReference type="Pfam" id="PF07715"/>
    </source>
</evidence>
<dbReference type="PROSITE" id="PS52016">
    <property type="entry name" value="TONB_DEPENDENT_REC_3"/>
    <property type="match status" value="1"/>
</dbReference>
<keyword evidence="12" id="KW-0675">Receptor</keyword>
<reference evidence="13" key="1">
    <citation type="journal article" date="2019" name="Int. J. Syst. Evol. Microbiol.">
        <title>The Global Catalogue of Microorganisms (GCM) 10K type strain sequencing project: providing services to taxonomists for standard genome sequencing and annotation.</title>
        <authorList>
            <consortium name="The Broad Institute Genomics Platform"/>
            <consortium name="The Broad Institute Genome Sequencing Center for Infectious Disease"/>
            <person name="Wu L."/>
            <person name="Ma J."/>
        </authorList>
    </citation>
    <scope>NUCLEOTIDE SEQUENCE [LARGE SCALE GENOMIC DNA]</scope>
    <source>
        <strain evidence="13">KCTC 42248</strain>
    </source>
</reference>
<evidence type="ECO:0000256" key="7">
    <source>
        <dbReference type="ARBA" id="ARBA00023237"/>
    </source>
</evidence>
<evidence type="ECO:0000313" key="12">
    <source>
        <dbReference type="EMBL" id="MFD2598697.1"/>
    </source>
</evidence>
<dbReference type="Proteomes" id="UP001597393">
    <property type="component" value="Unassembled WGS sequence"/>
</dbReference>
<name>A0ABW5NKC9_9SPHI</name>
<dbReference type="PANTHER" id="PTHR30069:SF42">
    <property type="entry name" value="FERRIC AEROBACTIN RECEPTOR"/>
    <property type="match status" value="1"/>
</dbReference>
<keyword evidence="3 8" id="KW-1134">Transmembrane beta strand</keyword>
<keyword evidence="5 9" id="KW-0798">TonB box</keyword>
<evidence type="ECO:0000256" key="5">
    <source>
        <dbReference type="ARBA" id="ARBA00023077"/>
    </source>
</evidence>
<dbReference type="Pfam" id="PF07715">
    <property type="entry name" value="Plug"/>
    <property type="match status" value="1"/>
</dbReference>
<dbReference type="Gene3D" id="2.40.170.20">
    <property type="entry name" value="TonB-dependent receptor, beta-barrel domain"/>
    <property type="match status" value="1"/>
</dbReference>
<dbReference type="Pfam" id="PF00593">
    <property type="entry name" value="TonB_dep_Rec_b-barrel"/>
    <property type="match status" value="1"/>
</dbReference>
<evidence type="ECO:0000256" key="4">
    <source>
        <dbReference type="ARBA" id="ARBA00022692"/>
    </source>
</evidence>
<comment type="similarity">
    <text evidence="8 9">Belongs to the TonB-dependent receptor family.</text>
</comment>
<protein>
    <submittedName>
        <fullName evidence="12">TonB-dependent receptor</fullName>
    </submittedName>
</protein>
<gene>
    <name evidence="12" type="ORF">ACFSQ3_07005</name>
</gene>
<dbReference type="PANTHER" id="PTHR30069">
    <property type="entry name" value="TONB-DEPENDENT OUTER MEMBRANE RECEPTOR"/>
    <property type="match status" value="1"/>
</dbReference>
<evidence type="ECO:0000256" key="1">
    <source>
        <dbReference type="ARBA" id="ARBA00004571"/>
    </source>
</evidence>
<evidence type="ECO:0000313" key="13">
    <source>
        <dbReference type="Proteomes" id="UP001597393"/>
    </source>
</evidence>
<comment type="caution">
    <text evidence="12">The sequence shown here is derived from an EMBL/GenBank/DDBJ whole genome shotgun (WGS) entry which is preliminary data.</text>
</comment>
<dbReference type="EMBL" id="JBHUMA010000006">
    <property type="protein sequence ID" value="MFD2598697.1"/>
    <property type="molecule type" value="Genomic_DNA"/>
</dbReference>